<name>A0A1I6TZS9_9ACTN</name>
<evidence type="ECO:0000313" key="3">
    <source>
        <dbReference type="Proteomes" id="UP000198873"/>
    </source>
</evidence>
<dbReference type="EMBL" id="FPAB01000005">
    <property type="protein sequence ID" value="SFS94713.1"/>
    <property type="molecule type" value="Genomic_DNA"/>
</dbReference>
<gene>
    <name evidence="2" type="ORF">SAMN05444716_105132</name>
</gene>
<organism evidence="2 3">
    <name type="scientific">Streptomyces harbinensis</name>
    <dbReference type="NCBI Taxonomy" id="1176198"/>
    <lineage>
        <taxon>Bacteria</taxon>
        <taxon>Bacillati</taxon>
        <taxon>Actinomycetota</taxon>
        <taxon>Actinomycetes</taxon>
        <taxon>Kitasatosporales</taxon>
        <taxon>Streptomycetaceae</taxon>
        <taxon>Streptomyces</taxon>
    </lineage>
</organism>
<reference evidence="3" key="1">
    <citation type="submission" date="2016-10" db="EMBL/GenBank/DDBJ databases">
        <authorList>
            <person name="Varghese N."/>
            <person name="Submissions S."/>
        </authorList>
    </citation>
    <scope>NUCLEOTIDE SEQUENCE [LARGE SCALE GENOMIC DNA]</scope>
    <source>
        <strain evidence="3">CGMCC 4.7047</strain>
    </source>
</reference>
<protein>
    <submittedName>
        <fullName evidence="2">Uncharacterized protein</fullName>
    </submittedName>
</protein>
<dbReference type="Proteomes" id="UP000198873">
    <property type="component" value="Unassembled WGS sequence"/>
</dbReference>
<feature type="compositionally biased region" description="Pro residues" evidence="1">
    <location>
        <begin position="19"/>
        <end position="28"/>
    </location>
</feature>
<feature type="region of interest" description="Disordered" evidence="1">
    <location>
        <begin position="1"/>
        <end position="41"/>
    </location>
</feature>
<dbReference type="AlphaFoldDB" id="A0A1I6TZS9"/>
<accession>A0A1I6TZS9</accession>
<feature type="compositionally biased region" description="Basic and acidic residues" evidence="1">
    <location>
        <begin position="1"/>
        <end position="12"/>
    </location>
</feature>
<evidence type="ECO:0000256" key="1">
    <source>
        <dbReference type="SAM" id="MobiDB-lite"/>
    </source>
</evidence>
<keyword evidence="3" id="KW-1185">Reference proteome</keyword>
<dbReference type="STRING" id="1176198.SAMN05444716_105132"/>
<sequence length="41" mass="4244">MGKHDKPDDHGGDGLPGQPWSPPQPPSPDGGAPEGDGDRRK</sequence>
<evidence type="ECO:0000313" key="2">
    <source>
        <dbReference type="EMBL" id="SFS94713.1"/>
    </source>
</evidence>
<proteinExistence type="predicted"/>